<evidence type="ECO:0000313" key="7">
    <source>
        <dbReference type="EMBL" id="KAJ6403172.1"/>
    </source>
</evidence>
<dbReference type="FunFam" id="1.10.3180.10:FF:000001">
    <property type="entry name" value="Ethylene insensitive 3-like 1"/>
    <property type="match status" value="1"/>
</dbReference>
<feature type="region of interest" description="Disordered" evidence="5">
    <location>
        <begin position="64"/>
        <end position="91"/>
    </location>
</feature>
<dbReference type="PANTHER" id="PTHR33305:SF11">
    <property type="entry name" value="PROTEIN ETHYLENE INSENSITIVE 3"/>
    <property type="match status" value="1"/>
</dbReference>
<evidence type="ECO:0000256" key="4">
    <source>
        <dbReference type="ARBA" id="ARBA00023242"/>
    </source>
</evidence>
<dbReference type="EMBL" id="JAPFFJ010000018">
    <property type="protein sequence ID" value="KAJ6403172.1"/>
    <property type="molecule type" value="Genomic_DNA"/>
</dbReference>
<sequence>MSMFDEMGFCGDMDFFCTPLMEGDVTAPQVEPEATMDDDSSDEETDVDELERRMWRDKMRLKRLKEQTKSKEGIDIAKQRQSQEQARRKKMSRAQDGILKYMLKMMEVCKAQGFVYGIIPEKGKPVTGASDNLRGWWKDRELQDTTLGSLLSALMQHCDPPQRRYPLEKGVPPPWWPSGNEEWWPQLGLPKDQGPPPYKKPHDLKKAWKVGVLTAVIKHMSPDIAKIRKLVRQSKCLQDKMTAKESATWLAIINQEESLARAEDELNFDVQECKPDTLSYSNLGMERMGERLPLQQPPYPVKGEVISSVDFIRKRKPSSDINMMMEQKIYTCEAVQCAYSQIRLGFPDRASRDNHQLNCPYRSTSLEFRGSNFHVNEVKPVIFPQPSAQSKTTAPLVNPAPSSFDLSGVPEDGQKMISELMSIYDTNIQGNKNANPGNNLVTGHNVFLPKIQHQQESHNVFQPKIQHQQDHHFRSQSNTINGNIFEESSINQNHQMLSQEGGQFDRFKPLNSPFENSMFCAPFDLSSFDYKDDLQVLGMDALPKHQDVSTWF</sequence>
<feature type="domain" description="Ethylene insensitive 3-like DNA-binding" evidence="6">
    <location>
        <begin position="48"/>
        <end position="139"/>
    </location>
</feature>
<evidence type="ECO:0000256" key="2">
    <source>
        <dbReference type="ARBA" id="ARBA00009416"/>
    </source>
</evidence>
<evidence type="ECO:0000313" key="8">
    <source>
        <dbReference type="Proteomes" id="UP001162972"/>
    </source>
</evidence>
<dbReference type="SUPFAM" id="SSF116768">
    <property type="entry name" value="DNA-binding domain of EIN3-like"/>
    <property type="match status" value="1"/>
</dbReference>
<accession>A0AAD6JDK3</accession>
<feature type="domain" description="Ethylene insensitive 3-like DNA-binding" evidence="6">
    <location>
        <begin position="141"/>
        <end position="257"/>
    </location>
</feature>
<evidence type="ECO:0000256" key="3">
    <source>
        <dbReference type="ARBA" id="ARBA00022745"/>
    </source>
</evidence>
<protein>
    <recommendedName>
        <fullName evidence="6">Ethylene insensitive 3-like DNA-binding domain-containing protein</fullName>
    </recommendedName>
</protein>
<dbReference type="GO" id="GO:0009873">
    <property type="term" value="P:ethylene-activated signaling pathway"/>
    <property type="evidence" value="ECO:0007669"/>
    <property type="project" value="UniProtKB-KW"/>
</dbReference>
<dbReference type="Gene3D" id="1.10.3180.10">
    <property type="entry name" value="DNA-binding domain of EIN3-like"/>
    <property type="match status" value="2"/>
</dbReference>
<dbReference type="Pfam" id="PF04873">
    <property type="entry name" value="EIN3_DNA-bd"/>
    <property type="match status" value="2"/>
</dbReference>
<feature type="compositionally biased region" description="Acidic residues" evidence="5">
    <location>
        <begin position="34"/>
        <end position="49"/>
    </location>
</feature>
<proteinExistence type="inferred from homology"/>
<feature type="compositionally biased region" description="Basic and acidic residues" evidence="5">
    <location>
        <begin position="64"/>
        <end position="78"/>
    </location>
</feature>
<name>A0AAD6JDK3_9ROSI</name>
<dbReference type="GO" id="GO:0003700">
    <property type="term" value="F:DNA-binding transcription factor activity"/>
    <property type="evidence" value="ECO:0007669"/>
    <property type="project" value="InterPro"/>
</dbReference>
<comment type="caution">
    <text evidence="7">The sequence shown here is derived from an EMBL/GenBank/DDBJ whole genome shotgun (WGS) entry which is preliminary data.</text>
</comment>
<keyword evidence="4" id="KW-0539">Nucleus</keyword>
<dbReference type="Proteomes" id="UP001162972">
    <property type="component" value="Chromosome 4"/>
</dbReference>
<dbReference type="InterPro" id="IPR006957">
    <property type="entry name" value="EIN3"/>
</dbReference>
<dbReference type="PANTHER" id="PTHR33305">
    <property type="entry name" value="ETHYLENE INSENSITIVE 3-LIKE 2 PROTEIN"/>
    <property type="match status" value="1"/>
</dbReference>
<dbReference type="InterPro" id="IPR047091">
    <property type="entry name" value="EIN3-like_DNA-bd"/>
</dbReference>
<gene>
    <name evidence="7" type="ORF">OIU84_015150</name>
</gene>
<dbReference type="AlphaFoldDB" id="A0AAD6JDK3"/>
<organism evidence="7 8">
    <name type="scientific">Salix udensis</name>
    <dbReference type="NCBI Taxonomy" id="889485"/>
    <lineage>
        <taxon>Eukaryota</taxon>
        <taxon>Viridiplantae</taxon>
        <taxon>Streptophyta</taxon>
        <taxon>Embryophyta</taxon>
        <taxon>Tracheophyta</taxon>
        <taxon>Spermatophyta</taxon>
        <taxon>Magnoliopsida</taxon>
        <taxon>eudicotyledons</taxon>
        <taxon>Gunneridae</taxon>
        <taxon>Pentapetalae</taxon>
        <taxon>rosids</taxon>
        <taxon>fabids</taxon>
        <taxon>Malpighiales</taxon>
        <taxon>Salicaceae</taxon>
        <taxon>Saliceae</taxon>
        <taxon>Salix</taxon>
    </lineage>
</organism>
<keyword evidence="3" id="KW-0936">Ethylene signaling pathway</keyword>
<keyword evidence="8" id="KW-1185">Reference proteome</keyword>
<feature type="region of interest" description="Disordered" evidence="5">
    <location>
        <begin position="26"/>
        <end position="51"/>
    </location>
</feature>
<reference evidence="7 8" key="1">
    <citation type="journal article" date="2023" name="Int. J. Mol. Sci.">
        <title>De Novo Assembly and Annotation of 11 Diverse Shrub Willow (Salix) Genomes Reveals Novel Gene Organization in Sex-Linked Regions.</title>
        <authorList>
            <person name="Hyden B."/>
            <person name="Feng K."/>
            <person name="Yates T.B."/>
            <person name="Jawdy S."/>
            <person name="Cereghino C."/>
            <person name="Smart L.B."/>
            <person name="Muchero W."/>
        </authorList>
    </citation>
    <scope>NUCLEOTIDE SEQUENCE [LARGE SCALE GENOMIC DNA]</scope>
    <source>
        <tissue evidence="7">Shoot tip</tissue>
    </source>
</reference>
<comment type="similarity">
    <text evidence="2">Belongs to the EIN3 family.</text>
</comment>
<evidence type="ECO:0000256" key="1">
    <source>
        <dbReference type="ARBA" id="ARBA00004123"/>
    </source>
</evidence>
<comment type="subcellular location">
    <subcellularLocation>
        <location evidence="1">Nucleus</location>
    </subcellularLocation>
</comment>
<dbReference type="InterPro" id="IPR023278">
    <property type="entry name" value="Ethylene_insens-like_DNA-bd"/>
</dbReference>
<evidence type="ECO:0000259" key="6">
    <source>
        <dbReference type="Pfam" id="PF04873"/>
    </source>
</evidence>
<dbReference type="GO" id="GO:0003677">
    <property type="term" value="F:DNA binding"/>
    <property type="evidence" value="ECO:0007669"/>
    <property type="project" value="TreeGrafter"/>
</dbReference>
<evidence type="ECO:0000256" key="5">
    <source>
        <dbReference type="SAM" id="MobiDB-lite"/>
    </source>
</evidence>
<dbReference type="GO" id="GO:0005634">
    <property type="term" value="C:nucleus"/>
    <property type="evidence" value="ECO:0007669"/>
    <property type="project" value="UniProtKB-SubCell"/>
</dbReference>